<dbReference type="EMBL" id="QEFB01000006">
    <property type="protein sequence ID" value="PWC07130.1"/>
    <property type="molecule type" value="Genomic_DNA"/>
</dbReference>
<dbReference type="Gene3D" id="3.90.950.20">
    <property type="entry name" value="CinA-like"/>
    <property type="match status" value="1"/>
</dbReference>
<reference evidence="3" key="1">
    <citation type="submission" date="2018-04" db="EMBL/GenBank/DDBJ databases">
        <authorList>
            <person name="Liu S."/>
            <person name="Wang Z."/>
            <person name="Li J."/>
        </authorList>
    </citation>
    <scope>NUCLEOTIDE SEQUENCE [LARGE SCALE GENOMIC DNA]</scope>
    <source>
        <strain evidence="3">622</strain>
    </source>
</reference>
<dbReference type="RefSeq" id="WP_108962753.1">
    <property type="nucleotide sequence ID" value="NZ_QEFB01000006.1"/>
</dbReference>
<dbReference type="InterPro" id="IPR036653">
    <property type="entry name" value="CinA-like_C"/>
</dbReference>
<evidence type="ECO:0000259" key="1">
    <source>
        <dbReference type="Pfam" id="PF02464"/>
    </source>
</evidence>
<dbReference type="NCBIfam" id="TIGR00199">
    <property type="entry name" value="PncC_domain"/>
    <property type="match status" value="1"/>
</dbReference>
<sequence length="176" mass="17479">MTSEAPATADATAALIARLAERGLTVAVAESLTGGLLVAELIRPPGASAVVFGGVVAYATELKRTVLGVDGELLAQFGPVDPEVARQMASGVRTALAVDGRVADIGISTTGVAGPDPQGGKAAGTVYVGLSTKDGARALELQLDGDRTTIRNATVAAAIALIGDAEKSTTSPVADL</sequence>
<comment type="caution">
    <text evidence="2">The sequence shown here is derived from an EMBL/GenBank/DDBJ whole genome shotgun (WGS) entry which is preliminary data.</text>
</comment>
<dbReference type="InterPro" id="IPR008136">
    <property type="entry name" value="CinA_C"/>
</dbReference>
<accession>A0A2U1TE80</accession>
<gene>
    <name evidence="2" type="ORF">DF223_07545</name>
</gene>
<organism evidence="2 3">
    <name type="scientific">Mycetocola zhujimingii</name>
    <dbReference type="NCBI Taxonomy" id="2079792"/>
    <lineage>
        <taxon>Bacteria</taxon>
        <taxon>Bacillati</taxon>
        <taxon>Actinomycetota</taxon>
        <taxon>Actinomycetes</taxon>
        <taxon>Micrococcales</taxon>
        <taxon>Microbacteriaceae</taxon>
        <taxon>Mycetocola</taxon>
    </lineage>
</organism>
<dbReference type="Pfam" id="PF02464">
    <property type="entry name" value="CinA"/>
    <property type="match status" value="1"/>
</dbReference>
<proteinExistence type="predicted"/>
<feature type="domain" description="CinA C-terminal" evidence="1">
    <location>
        <begin position="12"/>
        <end position="162"/>
    </location>
</feature>
<dbReference type="AlphaFoldDB" id="A0A2U1TE80"/>
<name>A0A2U1TE80_9MICO</name>
<evidence type="ECO:0000313" key="3">
    <source>
        <dbReference type="Proteomes" id="UP000244962"/>
    </source>
</evidence>
<dbReference type="SUPFAM" id="SSF142433">
    <property type="entry name" value="CinA-like"/>
    <property type="match status" value="1"/>
</dbReference>
<keyword evidence="3" id="KW-1185">Reference proteome</keyword>
<protein>
    <submittedName>
        <fullName evidence="2">Damage-inducible protein CinA</fullName>
    </submittedName>
</protein>
<dbReference type="Proteomes" id="UP000244962">
    <property type="component" value="Unassembled WGS sequence"/>
</dbReference>
<evidence type="ECO:0000313" key="2">
    <source>
        <dbReference type="EMBL" id="PWC07130.1"/>
    </source>
</evidence>